<dbReference type="GO" id="GO:0004764">
    <property type="term" value="F:shikimate 3-dehydrogenase (NADP+) activity"/>
    <property type="evidence" value="ECO:0007669"/>
    <property type="project" value="UniProtKB-UniRule"/>
</dbReference>
<evidence type="ECO:0000259" key="11">
    <source>
        <dbReference type="Pfam" id="PF18317"/>
    </source>
</evidence>
<feature type="domain" description="SDH C-terminal" evidence="11">
    <location>
        <begin position="456"/>
        <end position="486"/>
    </location>
</feature>
<dbReference type="HAMAP" id="MF_00222">
    <property type="entry name" value="Shikimate_DH_AroE"/>
    <property type="match status" value="1"/>
</dbReference>
<dbReference type="Pfam" id="PF08501">
    <property type="entry name" value="Shikimate_dh_N"/>
    <property type="match status" value="1"/>
</dbReference>
<evidence type="ECO:0000256" key="5">
    <source>
        <dbReference type="ARBA" id="ARBA00023141"/>
    </source>
</evidence>
<comment type="function">
    <text evidence="7">Involved in the third step of the chorismate pathway, which leads to the biosynthesis of aromatic amino acids. Catalyzes the cis-dehydration of 3-dehydroquinate (DHQ) and introduces the first double bond of the aromatic ring to yield 3-dehydroshikimate.</text>
</comment>
<feature type="binding site" evidence="7">
    <location>
        <position position="174"/>
    </location>
    <ligand>
        <name>3-dehydroquinate</name>
        <dbReference type="ChEBI" id="CHEBI:32364"/>
    </ligand>
</feature>
<keyword evidence="4 8" id="KW-0560">Oxidoreductase</keyword>
<dbReference type="GO" id="GO:0003855">
    <property type="term" value="F:3-dehydroquinate dehydratase activity"/>
    <property type="evidence" value="ECO:0007669"/>
    <property type="project" value="UniProtKB-UniRule"/>
</dbReference>
<evidence type="ECO:0000259" key="9">
    <source>
        <dbReference type="Pfam" id="PF01488"/>
    </source>
</evidence>
<comment type="pathway">
    <text evidence="1 8">Metabolic intermediate biosynthesis; chorismate biosynthesis; chorismate from D-erythrose 4-phosphate and phosphoenolpyruvate: step 4/7.</text>
</comment>
<dbReference type="InterPro" id="IPR036291">
    <property type="entry name" value="NAD(P)-bd_dom_sf"/>
</dbReference>
<dbReference type="SUPFAM" id="SSF51735">
    <property type="entry name" value="NAD(P)-binding Rossmann-fold domains"/>
    <property type="match status" value="1"/>
</dbReference>
<sequence>MICVSIGRGRHRMMRAEHQHLVEQGAKLVELRVDYINREVSLKRLLDHRPCPVIITCRRESDHGKWSGTEANRQMLLRAAIVEGVDYIDLEDDIAGKIPRYGKTKRIVSLHNFRETPKDLEAIHDRLCQLDPDVVKIATMAHSPADNLRMLNLVQDAKIPTVGICMGEIGMPSRILSARFGAPWTYATFHHERTMAPGQFSYSQMTEIYRYEQINAQTEVYGVIADPVGHSMSPLIHNAAFGHFQMNKVYIPFRVPREDLDSFVISCSRLGIKALSVTIPHKEAIIGHCTQVEDAVEGIGAANTVVFEKGGAAAYNTDYTAAMHSMLEAMGLSAVPNALAGKKAVILGAGGVSRALVYGLTKFGAEVTIASRTHARSEELARRFRAKTVAWDDRCKGQYDLLINGTPIGMHPNVDDTPFDKRALKASQTVFDTVYNPERTLLVKEAREVGCRVVTGLDMFIRQAALQFHHFTGQEAPAELMKESLRRAIGPAKPVTGASS</sequence>
<comment type="similarity">
    <text evidence="8">Belongs to the shikimate dehydrogenase family.</text>
</comment>
<evidence type="ECO:0000313" key="12">
    <source>
        <dbReference type="EMBL" id="QDU95460.1"/>
    </source>
</evidence>
<evidence type="ECO:0000313" key="13">
    <source>
        <dbReference type="Proteomes" id="UP000317648"/>
    </source>
</evidence>
<dbReference type="InterPro" id="IPR041121">
    <property type="entry name" value="SDH_C"/>
</dbReference>
<dbReference type="InterPro" id="IPR013785">
    <property type="entry name" value="Aldolase_TIM"/>
</dbReference>
<feature type="binding site" evidence="8">
    <location>
        <position position="435"/>
    </location>
    <ligand>
        <name>shikimate</name>
        <dbReference type="ChEBI" id="CHEBI:36208"/>
    </ligand>
</feature>
<comment type="subunit">
    <text evidence="7">Homodimer.</text>
</comment>
<dbReference type="Gene3D" id="3.40.50.10860">
    <property type="entry name" value="Leucine Dehydrogenase, chain A, domain 1"/>
    <property type="match status" value="1"/>
</dbReference>
<protein>
    <recommendedName>
        <fullName evidence="7 8">Multifunctional fusion protein</fullName>
    </recommendedName>
    <domain>
        <recommendedName>
            <fullName evidence="7">3-dehydroquinate dehydratase</fullName>
            <shortName evidence="7">3-dehydroquinase</shortName>
            <ecNumber evidence="7">4.2.1.10</ecNumber>
        </recommendedName>
        <alternativeName>
            <fullName evidence="7">Type I DHQase</fullName>
        </alternativeName>
        <alternativeName>
            <fullName evidence="7">Type I dehydroquinase</fullName>
            <shortName evidence="7">DHQ1</shortName>
        </alternativeName>
    </domain>
    <domain>
        <recommendedName>
            <fullName evidence="8">Shikimate dehydrogenase (NADP(+))</fullName>
            <shortName evidence="8">SDH</shortName>
            <ecNumber evidence="8">1.1.1.25</ecNumber>
        </recommendedName>
    </domain>
</protein>
<feature type="binding site" evidence="7">
    <location>
        <begin position="30"/>
        <end position="32"/>
    </location>
    <ligand>
        <name>3-dehydroquinate</name>
        <dbReference type="ChEBI" id="CHEBI:32364"/>
    </ligand>
</feature>
<dbReference type="InterPro" id="IPR011342">
    <property type="entry name" value="Shikimate_DH"/>
</dbReference>
<name>A0A518DUE7_9BACT</name>
<dbReference type="SUPFAM" id="SSF53223">
    <property type="entry name" value="Aminoacid dehydrogenase-like, N-terminal domain"/>
    <property type="match status" value="1"/>
</dbReference>
<dbReference type="GO" id="GO:0019632">
    <property type="term" value="P:shikimate metabolic process"/>
    <property type="evidence" value="ECO:0007669"/>
    <property type="project" value="InterPro"/>
</dbReference>
<keyword evidence="5 7" id="KW-0057">Aromatic amino acid biosynthesis</keyword>
<comment type="similarity">
    <text evidence="7">Belongs to the type-I 3-dehydroquinase family.</text>
</comment>
<keyword evidence="3 8" id="KW-0521">NADP</keyword>
<feature type="domain" description="Shikimate dehydrogenase substrate binding N-terminal" evidence="10">
    <location>
        <begin position="223"/>
        <end position="305"/>
    </location>
</feature>
<dbReference type="Gene3D" id="3.20.20.70">
    <property type="entry name" value="Aldolase class I"/>
    <property type="match status" value="1"/>
</dbReference>
<evidence type="ECO:0000256" key="3">
    <source>
        <dbReference type="ARBA" id="ARBA00022857"/>
    </source>
</evidence>
<feature type="binding site" evidence="8">
    <location>
        <position position="433"/>
    </location>
    <ligand>
        <name>NADP(+)</name>
        <dbReference type="ChEBI" id="CHEBI:58349"/>
    </ligand>
</feature>
<feature type="binding site" evidence="8">
    <location>
        <begin position="348"/>
        <end position="352"/>
    </location>
    <ligand>
        <name>NADP(+)</name>
        <dbReference type="ChEBI" id="CHEBI:58349"/>
    </ligand>
</feature>
<dbReference type="PANTHER" id="PTHR21089">
    <property type="entry name" value="SHIKIMATE DEHYDROGENASE"/>
    <property type="match status" value="1"/>
</dbReference>
<dbReference type="InterPro" id="IPR046346">
    <property type="entry name" value="Aminoacid_DH-like_N_sf"/>
</dbReference>
<dbReference type="OrthoDB" id="9792692at2"/>
<dbReference type="GO" id="GO:0008652">
    <property type="term" value="P:amino acid biosynthetic process"/>
    <property type="evidence" value="ECO:0007669"/>
    <property type="project" value="UniProtKB-KW"/>
</dbReference>
<comment type="caution">
    <text evidence="7">Lacks conserved residue(s) required for the propagation of feature annotation.</text>
</comment>
<dbReference type="GO" id="GO:0009423">
    <property type="term" value="P:chorismate biosynthetic process"/>
    <property type="evidence" value="ECO:0007669"/>
    <property type="project" value="UniProtKB-UniRule"/>
</dbReference>
<dbReference type="InterPro" id="IPR013708">
    <property type="entry name" value="Shikimate_DH-bd_N"/>
</dbReference>
<feature type="active site" description="Schiff-base intermediate with substrate" evidence="7">
    <location>
        <position position="136"/>
    </location>
</feature>
<dbReference type="GO" id="GO:0009073">
    <property type="term" value="P:aromatic amino acid family biosynthetic process"/>
    <property type="evidence" value="ECO:0007669"/>
    <property type="project" value="UniProtKB-KW"/>
</dbReference>
<feature type="binding site" evidence="8">
    <location>
        <position position="278"/>
    </location>
    <ligand>
        <name>shikimate</name>
        <dbReference type="ChEBI" id="CHEBI:36208"/>
    </ligand>
</feature>
<evidence type="ECO:0000259" key="10">
    <source>
        <dbReference type="Pfam" id="PF08501"/>
    </source>
</evidence>
<feature type="active site" description="Proton acceptor" evidence="8">
    <location>
        <position position="282"/>
    </location>
</feature>
<dbReference type="AlphaFoldDB" id="A0A518DUE7"/>
<dbReference type="Gene3D" id="3.40.50.720">
    <property type="entry name" value="NAD(P)-binding Rossmann-like Domain"/>
    <property type="match status" value="1"/>
</dbReference>
<feature type="binding site" evidence="8">
    <location>
        <position position="303"/>
    </location>
    <ligand>
        <name>shikimate</name>
        <dbReference type="ChEBI" id="CHEBI:36208"/>
    </ligand>
</feature>
<dbReference type="HAMAP" id="MF_00214">
    <property type="entry name" value="AroD"/>
    <property type="match status" value="1"/>
</dbReference>
<feature type="active site" description="Proton donor/acceptor" evidence="7">
    <location>
        <position position="111"/>
    </location>
</feature>
<dbReference type="Pfam" id="PF01488">
    <property type="entry name" value="Shikimate_DH"/>
    <property type="match status" value="1"/>
</dbReference>
<feature type="binding site" evidence="8">
    <location>
        <position position="463"/>
    </location>
    <ligand>
        <name>shikimate</name>
        <dbReference type="ChEBI" id="CHEBI:36208"/>
    </ligand>
</feature>
<accession>A0A518DUE7</accession>
<proteinExistence type="inferred from homology"/>
<dbReference type="GO" id="GO:0050661">
    <property type="term" value="F:NADP binding"/>
    <property type="evidence" value="ECO:0007669"/>
    <property type="project" value="InterPro"/>
</dbReference>
<keyword evidence="13" id="KW-1185">Reference proteome</keyword>
<dbReference type="GO" id="GO:0005829">
    <property type="term" value="C:cytosol"/>
    <property type="evidence" value="ECO:0007669"/>
    <property type="project" value="TreeGrafter"/>
</dbReference>
<evidence type="ECO:0000256" key="4">
    <source>
        <dbReference type="ARBA" id="ARBA00023002"/>
    </source>
</evidence>
<dbReference type="EC" id="4.2.1.10" evidence="7"/>
<evidence type="ECO:0000256" key="7">
    <source>
        <dbReference type="HAMAP-Rule" id="MF_00214"/>
    </source>
</evidence>
<evidence type="ECO:0000256" key="1">
    <source>
        <dbReference type="ARBA" id="ARBA00004871"/>
    </source>
</evidence>
<evidence type="ECO:0000256" key="6">
    <source>
        <dbReference type="ARBA" id="ARBA00049442"/>
    </source>
</evidence>
<feature type="domain" description="Quinate/shikimate 5-dehydrogenase/glutamyl-tRNA reductase" evidence="9">
    <location>
        <begin position="338"/>
        <end position="388"/>
    </location>
</feature>
<dbReference type="PANTHER" id="PTHR21089:SF1">
    <property type="entry name" value="BIFUNCTIONAL 3-DEHYDROQUINATE DEHYDRATASE_SHIKIMATE DEHYDROGENASE, CHLOROPLASTIC"/>
    <property type="match status" value="1"/>
</dbReference>
<comment type="pathway">
    <text evidence="7">Metabolic intermediate biosynthesis; chorismate biosynthesis; chorismate from D-erythrose 4-phosphate and phosphoenolpyruvate: step 3/7.</text>
</comment>
<feature type="binding site" evidence="8">
    <location>
        <position position="456"/>
    </location>
    <ligand>
        <name>NADP(+)</name>
        <dbReference type="ChEBI" id="CHEBI:58349"/>
    </ligand>
</feature>
<feature type="binding site" evidence="7">
    <location>
        <position position="5"/>
    </location>
    <ligand>
        <name>3-dehydroquinate</name>
        <dbReference type="ChEBI" id="CHEBI:32364"/>
    </ligand>
</feature>
<dbReference type="UniPathway" id="UPA00053">
    <property type="reaction ID" value="UER00086"/>
</dbReference>
<dbReference type="EMBL" id="CP036433">
    <property type="protein sequence ID" value="QDU95460.1"/>
    <property type="molecule type" value="Genomic_DNA"/>
</dbReference>
<evidence type="ECO:0000256" key="8">
    <source>
        <dbReference type="HAMAP-Rule" id="MF_00222"/>
    </source>
</evidence>
<dbReference type="Proteomes" id="UP000317648">
    <property type="component" value="Chromosome"/>
</dbReference>
<dbReference type="InterPro" id="IPR022893">
    <property type="entry name" value="Shikimate_DH_fam"/>
</dbReference>
<keyword evidence="7" id="KW-0456">Lyase</keyword>
<dbReference type="Pfam" id="PF18317">
    <property type="entry name" value="SDH_C"/>
    <property type="match status" value="1"/>
</dbReference>
<comment type="function">
    <text evidence="8">Involved in the biosynthesis of the chorismate, which leads to the biosynthesis of aromatic amino acids. Catalyzes the reversible NADPH linked reduction of 3-dehydroshikimate (DHSA) to yield shikimate (SA).</text>
</comment>
<organism evidence="12 13">
    <name type="scientific">Lignipirellula cremea</name>
    <dbReference type="NCBI Taxonomy" id="2528010"/>
    <lineage>
        <taxon>Bacteria</taxon>
        <taxon>Pseudomonadati</taxon>
        <taxon>Planctomycetota</taxon>
        <taxon>Planctomycetia</taxon>
        <taxon>Pirellulales</taxon>
        <taxon>Pirellulaceae</taxon>
        <taxon>Lignipirellula</taxon>
    </lineage>
</organism>
<feature type="binding site" evidence="7">
    <location>
        <position position="199"/>
    </location>
    <ligand>
        <name>3-dehydroquinate</name>
        <dbReference type="ChEBI" id="CHEBI:32364"/>
    </ligand>
</feature>
<dbReference type="Pfam" id="PF01487">
    <property type="entry name" value="DHquinase_I"/>
    <property type="match status" value="1"/>
</dbReference>
<keyword evidence="2 7" id="KW-0028">Amino-acid biosynthesis</keyword>
<feature type="binding site" evidence="8">
    <location>
        <position position="318"/>
    </location>
    <ligand>
        <name>shikimate</name>
        <dbReference type="ChEBI" id="CHEBI:36208"/>
    </ligand>
</feature>
<dbReference type="NCBIfam" id="TIGR00507">
    <property type="entry name" value="aroE"/>
    <property type="match status" value="1"/>
</dbReference>
<reference evidence="12 13" key="1">
    <citation type="submission" date="2019-02" db="EMBL/GenBank/DDBJ databases">
        <title>Deep-cultivation of Planctomycetes and their phenomic and genomic characterization uncovers novel biology.</title>
        <authorList>
            <person name="Wiegand S."/>
            <person name="Jogler M."/>
            <person name="Boedeker C."/>
            <person name="Pinto D."/>
            <person name="Vollmers J."/>
            <person name="Rivas-Marin E."/>
            <person name="Kohn T."/>
            <person name="Peeters S.H."/>
            <person name="Heuer A."/>
            <person name="Rast P."/>
            <person name="Oberbeckmann S."/>
            <person name="Bunk B."/>
            <person name="Jeske O."/>
            <person name="Meyerdierks A."/>
            <person name="Storesund J.E."/>
            <person name="Kallscheuer N."/>
            <person name="Luecker S."/>
            <person name="Lage O.M."/>
            <person name="Pohl T."/>
            <person name="Merkel B.J."/>
            <person name="Hornburger P."/>
            <person name="Mueller R.-W."/>
            <person name="Bruemmer F."/>
            <person name="Labrenz M."/>
            <person name="Spormann A.M."/>
            <person name="Op den Camp H."/>
            <person name="Overmann J."/>
            <person name="Amann R."/>
            <person name="Jetten M.S.M."/>
            <person name="Mascher T."/>
            <person name="Medema M.H."/>
            <person name="Devos D.P."/>
            <person name="Kaster A.-K."/>
            <person name="Ovreas L."/>
            <person name="Rohde M."/>
            <person name="Galperin M.Y."/>
            <person name="Jogler C."/>
        </authorList>
    </citation>
    <scope>NUCLEOTIDE SEQUENCE [LARGE SCALE GENOMIC DNA]</scope>
    <source>
        <strain evidence="12 13">Pla85_3_4</strain>
    </source>
</reference>
<keyword evidence="7" id="KW-0704">Schiff base</keyword>
<dbReference type="SUPFAM" id="SSF51569">
    <property type="entry name" value="Aldolase"/>
    <property type="match status" value="1"/>
</dbReference>
<dbReference type="CDD" id="cd01065">
    <property type="entry name" value="NAD_bind_Shikimate_DH"/>
    <property type="match status" value="1"/>
</dbReference>
<dbReference type="EC" id="1.1.1.25" evidence="8"/>
<gene>
    <name evidence="12" type="primary">aroE_2</name>
    <name evidence="7" type="synonym">aroD</name>
    <name evidence="8" type="synonym">aroE</name>
    <name evidence="12" type="ORF">Pla8534_32750</name>
</gene>
<dbReference type="InterPro" id="IPR006151">
    <property type="entry name" value="Shikm_DH/Glu-tRNA_Rdtase"/>
</dbReference>
<feature type="binding site" evidence="7">
    <location>
        <position position="58"/>
    </location>
    <ligand>
        <name>3-dehydroquinate</name>
        <dbReference type="ChEBI" id="CHEBI:32364"/>
    </ligand>
</feature>
<dbReference type="CDD" id="cd00502">
    <property type="entry name" value="DHQase_I"/>
    <property type="match status" value="1"/>
</dbReference>
<dbReference type="RefSeq" id="WP_145054198.1">
    <property type="nucleotide sequence ID" value="NZ_CP036433.1"/>
</dbReference>
<feature type="binding site" evidence="8">
    <location>
        <begin position="231"/>
        <end position="233"/>
    </location>
    <ligand>
        <name>shikimate</name>
        <dbReference type="ChEBI" id="CHEBI:36208"/>
    </ligand>
</feature>
<dbReference type="KEGG" id="lcre:Pla8534_32750"/>
<evidence type="ECO:0000256" key="2">
    <source>
        <dbReference type="ARBA" id="ARBA00022605"/>
    </source>
</evidence>
<feature type="binding site" evidence="8">
    <location>
        <position position="294"/>
    </location>
    <ligand>
        <name>NADP(+)</name>
        <dbReference type="ChEBI" id="CHEBI:58349"/>
    </ligand>
</feature>
<dbReference type="InterPro" id="IPR001381">
    <property type="entry name" value="DHquinase_I"/>
</dbReference>
<comment type="catalytic activity">
    <reaction evidence="6 8">
        <text>shikimate + NADP(+) = 3-dehydroshikimate + NADPH + H(+)</text>
        <dbReference type="Rhea" id="RHEA:17737"/>
        <dbReference type="ChEBI" id="CHEBI:15378"/>
        <dbReference type="ChEBI" id="CHEBI:16630"/>
        <dbReference type="ChEBI" id="CHEBI:36208"/>
        <dbReference type="ChEBI" id="CHEBI:57783"/>
        <dbReference type="ChEBI" id="CHEBI:58349"/>
        <dbReference type="EC" id="1.1.1.25"/>
    </reaction>
</comment>
<comment type="catalytic activity">
    <reaction evidence="7">
        <text>3-dehydroquinate = 3-dehydroshikimate + H2O</text>
        <dbReference type="Rhea" id="RHEA:21096"/>
        <dbReference type="ChEBI" id="CHEBI:15377"/>
        <dbReference type="ChEBI" id="CHEBI:16630"/>
        <dbReference type="ChEBI" id="CHEBI:32364"/>
        <dbReference type="EC" id="4.2.1.10"/>
    </reaction>
</comment>